<organism evidence="1 2">
    <name type="scientific">Streptomyces spinosisporus</name>
    <dbReference type="NCBI Taxonomy" id="2927582"/>
    <lineage>
        <taxon>Bacteria</taxon>
        <taxon>Bacillati</taxon>
        <taxon>Actinomycetota</taxon>
        <taxon>Actinomycetes</taxon>
        <taxon>Kitasatosporales</taxon>
        <taxon>Streptomycetaceae</taxon>
        <taxon>Streptomyces</taxon>
    </lineage>
</organism>
<gene>
    <name evidence="1" type="ORF">MQN93_12240</name>
</gene>
<keyword evidence="2" id="KW-1185">Reference proteome</keyword>
<dbReference type="Proteomes" id="UP001165270">
    <property type="component" value="Unassembled WGS sequence"/>
</dbReference>
<evidence type="ECO:0000313" key="2">
    <source>
        <dbReference type="Proteomes" id="UP001165270"/>
    </source>
</evidence>
<name>A0ABS9XEM6_9ACTN</name>
<sequence length="62" mass="6518">MPTHLVHGIGQSLEPSDGKLRIELVCSLTVGPQFTRINVSRVVPSQVCCLDGSNGSIKGLTA</sequence>
<evidence type="ECO:0000313" key="1">
    <source>
        <dbReference type="EMBL" id="MCI3240494.1"/>
    </source>
</evidence>
<proteinExistence type="predicted"/>
<comment type="caution">
    <text evidence="1">The sequence shown here is derived from an EMBL/GenBank/DDBJ whole genome shotgun (WGS) entry which is preliminary data.</text>
</comment>
<reference evidence="1" key="1">
    <citation type="submission" date="2022-03" db="EMBL/GenBank/DDBJ databases">
        <title>Streptomyces 7R015 and 7R016 isolated from Barleria lupulina in Thailand.</title>
        <authorList>
            <person name="Kanchanasin P."/>
            <person name="Phongsopitanun W."/>
            <person name="Tanasupawat S."/>
        </authorList>
    </citation>
    <scope>NUCLEOTIDE SEQUENCE</scope>
    <source>
        <strain evidence="1">7R016</strain>
    </source>
</reference>
<dbReference type="RefSeq" id="WP_242709497.1">
    <property type="nucleotide sequence ID" value="NZ_JALDAX010000004.1"/>
</dbReference>
<accession>A0ABS9XEM6</accession>
<protein>
    <submittedName>
        <fullName evidence="1">Uncharacterized protein</fullName>
    </submittedName>
</protein>
<dbReference type="EMBL" id="JALDAX010000004">
    <property type="protein sequence ID" value="MCI3240494.1"/>
    <property type="molecule type" value="Genomic_DNA"/>
</dbReference>